<accession>A0ABS2NUX9</accession>
<organism evidence="1 2">
    <name type="scientific">Sutcliffiella tianshenii</name>
    <dbReference type="NCBI Taxonomy" id="1463404"/>
    <lineage>
        <taxon>Bacteria</taxon>
        <taxon>Bacillati</taxon>
        <taxon>Bacillota</taxon>
        <taxon>Bacilli</taxon>
        <taxon>Bacillales</taxon>
        <taxon>Bacillaceae</taxon>
        <taxon>Sutcliffiella</taxon>
    </lineage>
</organism>
<keyword evidence="1" id="KW-0687">Ribonucleoprotein</keyword>
<dbReference type="GO" id="GO:0005840">
    <property type="term" value="C:ribosome"/>
    <property type="evidence" value="ECO:0007669"/>
    <property type="project" value="UniProtKB-KW"/>
</dbReference>
<protein>
    <submittedName>
        <fullName evidence="1">Ribosomal protein L37AE/L43A</fullName>
    </submittedName>
</protein>
<keyword evidence="2" id="KW-1185">Reference proteome</keyword>
<keyword evidence="1" id="KW-0689">Ribosomal protein</keyword>
<sequence length="68" mass="8081">MYMKICSRCKHNSYSSFEFGSWECPSCKYDITDQNKFMANRNFVREKLKLGKKIITLTLRKSEFNSVV</sequence>
<evidence type="ECO:0000313" key="2">
    <source>
        <dbReference type="Proteomes" id="UP000737402"/>
    </source>
</evidence>
<dbReference type="Proteomes" id="UP000737402">
    <property type="component" value="Unassembled WGS sequence"/>
</dbReference>
<dbReference type="EMBL" id="JAFBED010000001">
    <property type="protein sequence ID" value="MBM7618287.1"/>
    <property type="molecule type" value="Genomic_DNA"/>
</dbReference>
<name>A0ABS2NUX9_9BACI</name>
<comment type="caution">
    <text evidence="1">The sequence shown here is derived from an EMBL/GenBank/DDBJ whole genome shotgun (WGS) entry which is preliminary data.</text>
</comment>
<reference evidence="1 2" key="1">
    <citation type="submission" date="2021-01" db="EMBL/GenBank/DDBJ databases">
        <title>Genomic Encyclopedia of Type Strains, Phase IV (KMG-IV): sequencing the most valuable type-strain genomes for metagenomic binning, comparative biology and taxonomic classification.</title>
        <authorList>
            <person name="Goeker M."/>
        </authorList>
    </citation>
    <scope>NUCLEOTIDE SEQUENCE [LARGE SCALE GENOMIC DNA]</scope>
    <source>
        <strain evidence="1 2">DSM 25879</strain>
    </source>
</reference>
<proteinExistence type="predicted"/>
<gene>
    <name evidence="1" type="ORF">JOC95_000129</name>
</gene>
<evidence type="ECO:0000313" key="1">
    <source>
        <dbReference type="EMBL" id="MBM7618287.1"/>
    </source>
</evidence>